<dbReference type="AlphaFoldDB" id="A0A4Q7AXI6"/>
<gene>
    <name evidence="1" type="ORF">EXE25_06035</name>
</gene>
<sequence>MNLQGKLLIFTKLLIRLIIYTADSRFLMQKHPETSGKDLPLNTTSLQKIIAFQTFDVFNVLISFRQR</sequence>
<dbReference type="RefSeq" id="WP_130144714.1">
    <property type="nucleotide sequence ID" value="NZ_SGSU01000005.1"/>
</dbReference>
<name>A0A4Q7AXI6_9GAMM</name>
<dbReference type="EMBL" id="SGSU01000005">
    <property type="protein sequence ID" value="RZG68004.1"/>
    <property type="molecule type" value="Genomic_DNA"/>
</dbReference>
<organism evidence="1 2">
    <name type="scientific">Acinetobacter bouvetii</name>
    <dbReference type="NCBI Taxonomy" id="202951"/>
    <lineage>
        <taxon>Bacteria</taxon>
        <taxon>Pseudomonadati</taxon>
        <taxon>Pseudomonadota</taxon>
        <taxon>Gammaproteobacteria</taxon>
        <taxon>Moraxellales</taxon>
        <taxon>Moraxellaceae</taxon>
        <taxon>Acinetobacter</taxon>
    </lineage>
</organism>
<protein>
    <submittedName>
        <fullName evidence="1">Uncharacterized protein</fullName>
    </submittedName>
</protein>
<proteinExistence type="predicted"/>
<evidence type="ECO:0000313" key="1">
    <source>
        <dbReference type="EMBL" id="RZG68004.1"/>
    </source>
</evidence>
<comment type="caution">
    <text evidence="1">The sequence shown here is derived from an EMBL/GenBank/DDBJ whole genome shotgun (WGS) entry which is preliminary data.</text>
</comment>
<dbReference type="Proteomes" id="UP000293483">
    <property type="component" value="Unassembled WGS sequence"/>
</dbReference>
<reference evidence="1 2" key="1">
    <citation type="submission" date="2019-02" db="EMBL/GenBank/DDBJ databases">
        <title>The Batch Genome Submission of Acinetobacter spp. strains.</title>
        <authorList>
            <person name="Qin J."/>
            <person name="Hu Y."/>
            <person name="Ye H."/>
            <person name="Wei L."/>
            <person name="Feng Y."/>
            <person name="Zong Z."/>
        </authorList>
    </citation>
    <scope>NUCLEOTIDE SEQUENCE [LARGE SCALE GENOMIC DNA]</scope>
    <source>
        <strain evidence="1 2">WCHABo060081</strain>
    </source>
</reference>
<evidence type="ECO:0000313" key="2">
    <source>
        <dbReference type="Proteomes" id="UP000293483"/>
    </source>
</evidence>
<accession>A0A4Q7AXI6</accession>